<sequence length="355" mass="40995">MPFYYELHKLGQPRSQRTADGILRLKEAMKDKINGVPERVRSSRLLLATWNLREFQGPKYGGTRQREALYYIAEIIDHFDIVAVQEVRDNLSSLEKVMDILGSSWQYLLTDVTEGRQGNLERMAFVYDTRKVRFGGLAGEVVLPPLDKQTPSFQFARTPYLVGFRTAWFKFTICTAHIYYGRSIKNDPQRIKEIEHLAQHLANAVKKSSAWAKNMIVLGDFNIFDTDDETFDVLTKPGFEVHPKLLGIGTNINQSKHFDQIAFIAPDLKDKLVDCNAGVFDYYQHVYRKDEDTIYADDLKQKNGKLAKYSDWRTYQMSNHLPMWIELRVDFSREYLEAIKAGKKAIVPVSLPINP</sequence>
<evidence type="ECO:0000313" key="2">
    <source>
        <dbReference type="EMBL" id="CCH56558.1"/>
    </source>
</evidence>
<accession>I2GRN0</accession>
<dbReference type="InterPro" id="IPR036691">
    <property type="entry name" value="Endo/exonu/phosph_ase_sf"/>
</dbReference>
<dbReference type="Gene3D" id="3.60.10.10">
    <property type="entry name" value="Endonuclease/exonuclease/phosphatase"/>
    <property type="match status" value="1"/>
</dbReference>
<dbReference type="eggNOG" id="COG2374">
    <property type="taxonomic scope" value="Bacteria"/>
</dbReference>
<dbReference type="GO" id="GO:0004519">
    <property type="term" value="F:endonuclease activity"/>
    <property type="evidence" value="ECO:0007669"/>
    <property type="project" value="UniProtKB-KW"/>
</dbReference>
<name>I2GRN0_9BACT</name>
<dbReference type="RefSeq" id="WP_009285123.1">
    <property type="nucleotide sequence ID" value="NZ_CAIT01000009.1"/>
</dbReference>
<dbReference type="Pfam" id="PF03372">
    <property type="entry name" value="Exo_endo_phos"/>
    <property type="match status" value="1"/>
</dbReference>
<dbReference type="EMBL" id="CAIT01000009">
    <property type="protein sequence ID" value="CCH56558.1"/>
    <property type="molecule type" value="Genomic_DNA"/>
</dbReference>
<keyword evidence="3" id="KW-1185">Reference proteome</keyword>
<keyword evidence="2" id="KW-0378">Hydrolase</keyword>
<comment type="caution">
    <text evidence="2">The sequence shown here is derived from an EMBL/GenBank/DDBJ whole genome shotgun (WGS) entry which is preliminary data.</text>
</comment>
<dbReference type="CDD" id="cd10283">
    <property type="entry name" value="MnuA_DNase1-like"/>
    <property type="match status" value="1"/>
</dbReference>
<keyword evidence="2" id="KW-0540">Nuclease</keyword>
<dbReference type="PANTHER" id="PTHR11371">
    <property type="entry name" value="DEOXYRIBONUCLEASE"/>
    <property type="match status" value="1"/>
</dbReference>
<evidence type="ECO:0000259" key="1">
    <source>
        <dbReference type="Pfam" id="PF03372"/>
    </source>
</evidence>
<dbReference type="InterPro" id="IPR005135">
    <property type="entry name" value="Endo/exonuclease/phosphatase"/>
</dbReference>
<protein>
    <submittedName>
        <fullName evidence="2">Endonuclease/exonuclease/phosphatase family protein</fullName>
    </submittedName>
</protein>
<dbReference type="STRING" id="1185876.BN8_05913"/>
<dbReference type="PANTHER" id="PTHR11371:SF31">
    <property type="entry name" value="EXTRACELLULAR NUCLEASE"/>
    <property type="match status" value="1"/>
</dbReference>
<dbReference type="AlphaFoldDB" id="I2GRN0"/>
<feature type="domain" description="Endonuclease/exonuclease/phosphatase" evidence="1">
    <location>
        <begin position="48"/>
        <end position="240"/>
    </location>
</feature>
<organism evidence="2 3">
    <name type="scientific">Fibrisoma limi BUZ 3</name>
    <dbReference type="NCBI Taxonomy" id="1185876"/>
    <lineage>
        <taxon>Bacteria</taxon>
        <taxon>Pseudomonadati</taxon>
        <taxon>Bacteroidota</taxon>
        <taxon>Cytophagia</taxon>
        <taxon>Cytophagales</taxon>
        <taxon>Spirosomataceae</taxon>
        <taxon>Fibrisoma</taxon>
    </lineage>
</organism>
<dbReference type="Proteomes" id="UP000009309">
    <property type="component" value="Unassembled WGS sequence"/>
</dbReference>
<gene>
    <name evidence="2" type="ORF">BN8_05913</name>
</gene>
<reference evidence="2 3" key="1">
    <citation type="journal article" date="2012" name="J. Bacteriol.">
        <title>Genome Sequence of the Filamentous Bacterium Fibrisoma limi BUZ 3T.</title>
        <authorList>
            <person name="Filippini M."/>
            <person name="Qi W."/>
            <person name="Jaenicke S."/>
            <person name="Goesmann A."/>
            <person name="Smits T.H."/>
            <person name="Bagheri H.C."/>
        </authorList>
    </citation>
    <scope>NUCLEOTIDE SEQUENCE [LARGE SCALE GENOMIC DNA]</scope>
    <source>
        <strain evidence="3">BUZ 3T</strain>
    </source>
</reference>
<keyword evidence="2" id="KW-0269">Exonuclease</keyword>
<keyword evidence="2" id="KW-0255">Endonuclease</keyword>
<evidence type="ECO:0000313" key="3">
    <source>
        <dbReference type="Proteomes" id="UP000009309"/>
    </source>
</evidence>
<dbReference type="GO" id="GO:0004527">
    <property type="term" value="F:exonuclease activity"/>
    <property type="evidence" value="ECO:0007669"/>
    <property type="project" value="UniProtKB-KW"/>
</dbReference>
<dbReference type="SUPFAM" id="SSF56219">
    <property type="entry name" value="DNase I-like"/>
    <property type="match status" value="1"/>
</dbReference>
<proteinExistence type="predicted"/>
<dbReference type="OrthoDB" id="5500612at2"/>